<dbReference type="InterPro" id="IPR036397">
    <property type="entry name" value="RNaseH_sf"/>
</dbReference>
<organism evidence="2 3">
    <name type="scientific">Merdimmobilis hominis</name>
    <dbReference type="NCBI Taxonomy" id="2897707"/>
    <lineage>
        <taxon>Bacteria</taxon>
        <taxon>Bacillati</taxon>
        <taxon>Bacillota</taxon>
        <taxon>Clostridia</taxon>
        <taxon>Eubacteriales</taxon>
        <taxon>Oscillospiraceae</taxon>
        <taxon>Merdimmobilis</taxon>
    </lineage>
</organism>
<protein>
    <submittedName>
        <fullName evidence="2">IS3 family transposase</fullName>
    </submittedName>
</protein>
<evidence type="ECO:0000313" key="2">
    <source>
        <dbReference type="EMBL" id="MBM6922044.1"/>
    </source>
</evidence>
<dbReference type="PANTHER" id="PTHR46889:SF4">
    <property type="entry name" value="TRANSPOSASE INSO FOR INSERTION SEQUENCE ELEMENT IS911B-RELATED"/>
    <property type="match status" value="1"/>
</dbReference>
<evidence type="ECO:0000313" key="3">
    <source>
        <dbReference type="Proteomes" id="UP000774750"/>
    </source>
</evidence>
<dbReference type="Pfam" id="PF13333">
    <property type="entry name" value="rve_2"/>
    <property type="match status" value="1"/>
</dbReference>
<dbReference type="InterPro" id="IPR050900">
    <property type="entry name" value="Transposase_IS3/IS150/IS904"/>
</dbReference>
<dbReference type="Gene3D" id="3.30.420.10">
    <property type="entry name" value="Ribonuclease H-like superfamily/Ribonuclease H"/>
    <property type="match status" value="1"/>
</dbReference>
<reference evidence="2" key="1">
    <citation type="submission" date="2020-08" db="EMBL/GenBank/DDBJ databases">
        <authorList>
            <person name="Cejkova D."/>
            <person name="Kubasova T."/>
            <person name="Jahodarova E."/>
            <person name="Rychlik I."/>
        </authorList>
    </citation>
    <scope>NUCLEOTIDE SEQUENCE</scope>
    <source>
        <strain evidence="2">An559</strain>
    </source>
</reference>
<keyword evidence="3" id="KW-1185">Reference proteome</keyword>
<feature type="domain" description="Integrase catalytic" evidence="1">
    <location>
        <begin position="138"/>
        <end position="305"/>
    </location>
</feature>
<dbReference type="GO" id="GO:0015074">
    <property type="term" value="P:DNA integration"/>
    <property type="evidence" value="ECO:0007669"/>
    <property type="project" value="InterPro"/>
</dbReference>
<dbReference type="AlphaFoldDB" id="A0A939BEE5"/>
<comment type="caution">
    <text evidence="2">The sequence shown here is derived from an EMBL/GenBank/DDBJ whole genome shotgun (WGS) entry which is preliminary data.</text>
</comment>
<dbReference type="SUPFAM" id="SSF53098">
    <property type="entry name" value="Ribonuclease H-like"/>
    <property type="match status" value="1"/>
</dbReference>
<dbReference type="RefSeq" id="WP_204448424.1">
    <property type="nucleotide sequence ID" value="NZ_JACJKY010000051.1"/>
</dbReference>
<dbReference type="PANTHER" id="PTHR46889">
    <property type="entry name" value="TRANSPOSASE INSF FOR INSERTION SEQUENCE IS3B-RELATED"/>
    <property type="match status" value="1"/>
</dbReference>
<gene>
    <name evidence="2" type="ORF">H6A12_12945</name>
</gene>
<reference evidence="2" key="2">
    <citation type="journal article" date="2021" name="Sci. Rep.">
        <title>The distribution of antibiotic resistance genes in chicken gut microbiota commensals.</title>
        <authorList>
            <person name="Juricova H."/>
            <person name="Matiasovicova J."/>
            <person name="Kubasova T."/>
            <person name="Cejkova D."/>
            <person name="Rychlik I."/>
        </authorList>
    </citation>
    <scope>NUCLEOTIDE SEQUENCE</scope>
    <source>
        <strain evidence="2">An559</strain>
    </source>
</reference>
<dbReference type="NCBIfam" id="NF033516">
    <property type="entry name" value="transpos_IS3"/>
    <property type="match status" value="1"/>
</dbReference>
<sequence length="306" mass="35693">MGGRSWCKEGIRYWQRKEYEVIEELKGKYPVNFLCQVMGVNRSGYYKWRQRQGKMNRYERDRVELTRLLQAAHEKHPSHGYHRLAHDVFLKTGWVFSHNLAHKCCKAAGIRSKARKGRYKRPGEESILFPNQVRGHWNAAAPLQLVVSDMTTLKVGTTYWEWTILLDTFNNEILAHSVTSQRGSNKPYYHCLEQLKKRMDKREEQTSQVVFHTDQGAVYSSRAFCQAHHDYNILRSMSRGGTPTDNPIIEALNGWIKEELYLDFDLAHSHDVPALLDAYVDFFNNHRPAAALGYRSPVQFKTERGF</sequence>
<dbReference type="InterPro" id="IPR012337">
    <property type="entry name" value="RNaseH-like_sf"/>
</dbReference>
<dbReference type="GO" id="GO:0003676">
    <property type="term" value="F:nucleic acid binding"/>
    <property type="evidence" value="ECO:0007669"/>
    <property type="project" value="InterPro"/>
</dbReference>
<dbReference type="EMBL" id="JACJKY010000051">
    <property type="protein sequence ID" value="MBM6922044.1"/>
    <property type="molecule type" value="Genomic_DNA"/>
</dbReference>
<proteinExistence type="predicted"/>
<dbReference type="PROSITE" id="PS50994">
    <property type="entry name" value="INTEGRASE"/>
    <property type="match status" value="1"/>
</dbReference>
<accession>A0A939BEE5</accession>
<name>A0A939BEE5_9FIRM</name>
<dbReference type="InterPro" id="IPR048020">
    <property type="entry name" value="Transpos_IS3"/>
</dbReference>
<evidence type="ECO:0000259" key="1">
    <source>
        <dbReference type="PROSITE" id="PS50994"/>
    </source>
</evidence>
<dbReference type="Proteomes" id="UP000774750">
    <property type="component" value="Unassembled WGS sequence"/>
</dbReference>
<dbReference type="Pfam" id="PF00665">
    <property type="entry name" value="rve"/>
    <property type="match status" value="1"/>
</dbReference>
<dbReference type="InterPro" id="IPR001584">
    <property type="entry name" value="Integrase_cat-core"/>
</dbReference>